<dbReference type="Proteomes" id="UP000050741">
    <property type="component" value="Unassembled WGS sequence"/>
</dbReference>
<accession>A0A183CPZ6</accession>
<proteinExistence type="predicted"/>
<organism evidence="1 2">
    <name type="scientific">Globodera pallida</name>
    <name type="common">Potato cyst nematode worm</name>
    <name type="synonym">Heterodera pallida</name>
    <dbReference type="NCBI Taxonomy" id="36090"/>
    <lineage>
        <taxon>Eukaryota</taxon>
        <taxon>Metazoa</taxon>
        <taxon>Ecdysozoa</taxon>
        <taxon>Nematoda</taxon>
        <taxon>Chromadorea</taxon>
        <taxon>Rhabditida</taxon>
        <taxon>Tylenchina</taxon>
        <taxon>Tylenchomorpha</taxon>
        <taxon>Tylenchoidea</taxon>
        <taxon>Heteroderidae</taxon>
        <taxon>Heteroderinae</taxon>
        <taxon>Globodera</taxon>
    </lineage>
</organism>
<dbReference type="AlphaFoldDB" id="A0A183CPZ6"/>
<dbReference type="WBParaSite" id="GPLIN_001495400">
    <property type="protein sequence ID" value="GPLIN_001495400"/>
    <property type="gene ID" value="GPLIN_001495400"/>
</dbReference>
<sequence>MARKRLPPELVYEITRCVRAHDGWFGVYASTRMIQNFLAFQLEKWAEVGLITIFDRLRAKEATATQSGSGISLTNKEIRDVLLIGQEIKGLRTLFTVFKATTIPGKAMTDYVQLDRVVALFHKDLALPPRHHPPRQCLGGPRIALPPRRIICPPRHHPPRPYLTVPPRPCLGGPSIYQQRFKCMASPISLVHRFTIPPALPSVHRPQQNQANLVARLRQPHKFVLIRVPDSSSHIHARSPYSFFG</sequence>
<name>A0A183CPZ6_GLOPA</name>
<protein>
    <submittedName>
        <fullName evidence="2">Uncharacterized protein</fullName>
    </submittedName>
</protein>
<keyword evidence="1" id="KW-1185">Reference proteome</keyword>
<reference evidence="2" key="3">
    <citation type="submission" date="2016-06" db="UniProtKB">
        <authorList>
            <consortium name="WormBaseParasite"/>
        </authorList>
    </citation>
    <scope>IDENTIFICATION</scope>
</reference>
<evidence type="ECO:0000313" key="2">
    <source>
        <dbReference type="WBParaSite" id="GPLIN_001495400"/>
    </source>
</evidence>
<reference evidence="1" key="1">
    <citation type="submission" date="2013-12" db="EMBL/GenBank/DDBJ databases">
        <authorList>
            <person name="Aslett M."/>
        </authorList>
    </citation>
    <scope>NUCLEOTIDE SEQUENCE [LARGE SCALE GENOMIC DNA]</scope>
    <source>
        <strain evidence="1">Lindley</strain>
    </source>
</reference>
<evidence type="ECO:0000313" key="1">
    <source>
        <dbReference type="Proteomes" id="UP000050741"/>
    </source>
</evidence>
<reference evidence="1" key="2">
    <citation type="submission" date="2014-05" db="EMBL/GenBank/DDBJ databases">
        <title>The genome and life-stage specific transcriptomes of Globodera pallida elucidate key aspects of plant parasitism by a cyst nematode.</title>
        <authorList>
            <person name="Cotton J.A."/>
            <person name="Lilley C.J."/>
            <person name="Jones L.M."/>
            <person name="Kikuchi T."/>
            <person name="Reid A.J."/>
            <person name="Thorpe P."/>
            <person name="Tsai I.J."/>
            <person name="Beasley H."/>
            <person name="Blok V."/>
            <person name="Cock P.J.A."/>
            <person name="Van den Akker S.E."/>
            <person name="Holroyd N."/>
            <person name="Hunt M."/>
            <person name="Mantelin S."/>
            <person name="Naghra H."/>
            <person name="Pain A."/>
            <person name="Palomares-Rius J.E."/>
            <person name="Zarowiecki M."/>
            <person name="Berriman M."/>
            <person name="Jones J.T."/>
            <person name="Urwin P.E."/>
        </authorList>
    </citation>
    <scope>NUCLEOTIDE SEQUENCE [LARGE SCALE GENOMIC DNA]</scope>
    <source>
        <strain evidence="1">Lindley</strain>
    </source>
</reference>